<keyword evidence="9" id="KW-1185">Reference proteome</keyword>
<gene>
    <name evidence="8" type="ORF">C4F51_17015</name>
</gene>
<evidence type="ECO:0000256" key="2">
    <source>
        <dbReference type="ARBA" id="ARBA00022475"/>
    </source>
</evidence>
<feature type="transmembrane region" description="Helical" evidence="6">
    <location>
        <begin position="113"/>
        <end position="131"/>
    </location>
</feature>
<dbReference type="InterPro" id="IPR015414">
    <property type="entry name" value="TMEM64"/>
</dbReference>
<feature type="transmembrane region" description="Helical" evidence="6">
    <location>
        <begin position="187"/>
        <end position="209"/>
    </location>
</feature>
<comment type="subcellular location">
    <subcellularLocation>
        <location evidence="1 6">Cell membrane</location>
        <topology evidence="1 6">Multi-pass membrane protein</topology>
    </subcellularLocation>
</comment>
<evidence type="ECO:0000256" key="4">
    <source>
        <dbReference type="ARBA" id="ARBA00022989"/>
    </source>
</evidence>
<evidence type="ECO:0000313" key="9">
    <source>
        <dbReference type="Proteomes" id="UP000652567"/>
    </source>
</evidence>
<keyword evidence="2 6" id="KW-1003">Cell membrane</keyword>
<feature type="transmembrane region" description="Helical" evidence="6">
    <location>
        <begin position="33"/>
        <end position="53"/>
    </location>
</feature>
<organism evidence="8 9">
    <name type="scientific">Cellvibrio polysaccharolyticus</name>
    <dbReference type="NCBI Taxonomy" id="2082724"/>
    <lineage>
        <taxon>Bacteria</taxon>
        <taxon>Pseudomonadati</taxon>
        <taxon>Pseudomonadota</taxon>
        <taxon>Gammaproteobacteria</taxon>
        <taxon>Cellvibrionales</taxon>
        <taxon>Cellvibrionaceae</taxon>
        <taxon>Cellvibrio</taxon>
    </lineage>
</organism>
<comment type="caution">
    <text evidence="8">The sequence shown here is derived from an EMBL/GenBank/DDBJ whole genome shotgun (WGS) entry which is preliminary data.</text>
</comment>
<dbReference type="Proteomes" id="UP000652567">
    <property type="component" value="Unassembled WGS sequence"/>
</dbReference>
<dbReference type="PANTHER" id="PTHR12677">
    <property type="entry name" value="GOLGI APPARATUS MEMBRANE PROTEIN TVP38-RELATED"/>
    <property type="match status" value="1"/>
</dbReference>
<dbReference type="EMBL" id="PRDL01000001">
    <property type="protein sequence ID" value="MBE8718877.1"/>
    <property type="molecule type" value="Genomic_DNA"/>
</dbReference>
<comment type="similarity">
    <text evidence="6">Belongs to the TVP38/TMEM64 family.</text>
</comment>
<dbReference type="InterPro" id="IPR032816">
    <property type="entry name" value="VTT_dom"/>
</dbReference>
<evidence type="ECO:0000259" key="7">
    <source>
        <dbReference type="Pfam" id="PF09335"/>
    </source>
</evidence>
<dbReference type="GO" id="GO:0005886">
    <property type="term" value="C:plasma membrane"/>
    <property type="evidence" value="ECO:0007669"/>
    <property type="project" value="UniProtKB-SubCell"/>
</dbReference>
<evidence type="ECO:0000256" key="3">
    <source>
        <dbReference type="ARBA" id="ARBA00022692"/>
    </source>
</evidence>
<feature type="domain" description="VTT" evidence="7">
    <location>
        <begin position="96"/>
        <end position="210"/>
    </location>
</feature>
<dbReference type="AlphaFoldDB" id="A0A928V8W5"/>
<accession>A0A928V8W5</accession>
<dbReference type="Pfam" id="PF09335">
    <property type="entry name" value="VTT_dom"/>
    <property type="match status" value="1"/>
</dbReference>
<dbReference type="PANTHER" id="PTHR12677:SF59">
    <property type="entry name" value="GOLGI APPARATUS MEMBRANE PROTEIN TVP38-RELATED"/>
    <property type="match status" value="1"/>
</dbReference>
<name>A0A928V8W5_9GAMM</name>
<reference evidence="8" key="1">
    <citation type="submission" date="2018-07" db="EMBL/GenBank/DDBJ databases">
        <title>Genome assembly of strain Ka43.</title>
        <authorList>
            <person name="Kukolya J."/>
            <person name="Nagy I."/>
            <person name="Horvath B."/>
            <person name="Toth A."/>
        </authorList>
    </citation>
    <scope>NUCLEOTIDE SEQUENCE</scope>
    <source>
        <strain evidence="8">KB43</strain>
    </source>
</reference>
<keyword evidence="3 6" id="KW-0812">Transmembrane</keyword>
<keyword evidence="5 6" id="KW-0472">Membrane</keyword>
<feature type="transmembrane region" description="Helical" evidence="6">
    <location>
        <begin position="159"/>
        <end position="180"/>
    </location>
</feature>
<proteinExistence type="inferred from homology"/>
<evidence type="ECO:0000256" key="6">
    <source>
        <dbReference type="RuleBase" id="RU366058"/>
    </source>
</evidence>
<evidence type="ECO:0000256" key="1">
    <source>
        <dbReference type="ARBA" id="ARBA00004651"/>
    </source>
</evidence>
<sequence>MNRLRYLICVVSLLMNPDAGIANNGSAMKGWRIFLFLIVTCAGIFFLIALIGWQPLQWLLSVQSASGYYVTAYPVASALLFVIVYGLALSCGVPGGAVFALLAGFLFGMAQGLLLALCGLACGAVVVRVITLKSGLSIDRKRGSKLADWFAISTEKNPLIFPVLIRMVPVFPFFWLNLVFSLTKQAWGSYLFAALAGALPGVLALVVLGNNMNVWLESEQLSMRLLLSQPLFIASWVILAGLTIVGYCWKRVRLQQAE</sequence>
<evidence type="ECO:0000313" key="8">
    <source>
        <dbReference type="EMBL" id="MBE8718877.1"/>
    </source>
</evidence>
<protein>
    <recommendedName>
        <fullName evidence="6">TVP38/TMEM64 family membrane protein</fullName>
    </recommendedName>
</protein>
<evidence type="ECO:0000256" key="5">
    <source>
        <dbReference type="ARBA" id="ARBA00023136"/>
    </source>
</evidence>
<feature type="transmembrane region" description="Helical" evidence="6">
    <location>
        <begin position="73"/>
        <end position="106"/>
    </location>
</feature>
<keyword evidence="4 6" id="KW-1133">Transmembrane helix</keyword>
<feature type="transmembrane region" description="Helical" evidence="6">
    <location>
        <begin position="229"/>
        <end position="249"/>
    </location>
</feature>